<dbReference type="EMBL" id="CP060779">
    <property type="protein sequence ID" value="QQK47489.1"/>
    <property type="molecule type" value="Genomic_DNA"/>
</dbReference>
<dbReference type="VEuPathDB" id="FungiDB:PDIP_04250"/>
<dbReference type="KEGG" id="pdp:PDIP_04250"/>
<proteinExistence type="predicted"/>
<protein>
    <submittedName>
        <fullName evidence="1">TAFII55 protein, conserved region</fullName>
    </submittedName>
</protein>
<dbReference type="RefSeq" id="XP_014539174.2">
    <property type="nucleotide sequence ID" value="XM_014683688.2"/>
</dbReference>
<dbReference type="Proteomes" id="UP000595662">
    <property type="component" value="Chromosome 6"/>
</dbReference>
<organism evidence="1 2">
    <name type="scientific">Penicillium digitatum</name>
    <name type="common">Green mold</name>
    <dbReference type="NCBI Taxonomy" id="36651"/>
    <lineage>
        <taxon>Eukaryota</taxon>
        <taxon>Fungi</taxon>
        <taxon>Dikarya</taxon>
        <taxon>Ascomycota</taxon>
        <taxon>Pezizomycotina</taxon>
        <taxon>Eurotiomycetes</taxon>
        <taxon>Eurotiomycetidae</taxon>
        <taxon>Eurotiales</taxon>
        <taxon>Aspergillaceae</taxon>
        <taxon>Penicillium</taxon>
    </lineage>
</organism>
<name>A0A7T6XU77_PENDI</name>
<evidence type="ECO:0000313" key="1">
    <source>
        <dbReference type="EMBL" id="QQK47489.1"/>
    </source>
</evidence>
<accession>A0A7T6XU77</accession>
<gene>
    <name evidence="1" type="ORF">Pdw03_5124</name>
</gene>
<dbReference type="AlphaFoldDB" id="A0A7T6XU77"/>
<sequence length="265" mass="30491">MSYEDVLPSTTPKYEFKGIQDCLQILERPGEQHEAGMDSYIIFNIDERSFLDYIQNSDESLLRKSWKFYDPSLNLLVVKAMESTTHGAAQGAFEKIFEAWTGFDENYPLLATRNATFRGASGRNKRPDSAWQPLHAASGRSSHWPTIVLEVACSESRRKIERDIKFWLTESNDQVNIALTMRIYNRGRISVEEWRGRGPNRPPIPCQRIDIVRDAGLNGSRVQGSFRLSYEDIHLRERPQKATDFTLTAGNMEYIAKAVWEFQFA</sequence>
<evidence type="ECO:0000313" key="2">
    <source>
        <dbReference type="Proteomes" id="UP000595662"/>
    </source>
</evidence>
<dbReference type="GeneID" id="26228748"/>
<reference evidence="1 2" key="1">
    <citation type="submission" date="2020-08" db="EMBL/GenBank/DDBJ databases">
        <title>The completed genome sequence of the pathogenic ascomycete fungus Penicillium digitatum.</title>
        <authorList>
            <person name="Wang M."/>
        </authorList>
    </citation>
    <scope>NUCLEOTIDE SEQUENCE [LARGE SCALE GENOMIC DNA]</scope>
    <source>
        <strain evidence="1 2">PdW03</strain>
    </source>
</reference>